<keyword evidence="9" id="KW-1185">Reference proteome</keyword>
<gene>
    <name evidence="8" type="ORF">F5050DRAFT_502873</name>
</gene>
<dbReference type="InterPro" id="IPR036570">
    <property type="entry name" value="HORMA_dom_sf"/>
</dbReference>
<protein>
    <submittedName>
        <fullName evidence="8">HORMA domain-containing protein</fullName>
    </submittedName>
</protein>
<dbReference type="PANTHER" id="PTHR48225:SF7">
    <property type="entry name" value="MEIOSIS-SPECIFIC PROTEIN HOP1"/>
    <property type="match status" value="1"/>
</dbReference>
<organism evidence="8 9">
    <name type="scientific">Lentinula boryana</name>
    <dbReference type="NCBI Taxonomy" id="40481"/>
    <lineage>
        <taxon>Eukaryota</taxon>
        <taxon>Fungi</taxon>
        <taxon>Dikarya</taxon>
        <taxon>Basidiomycota</taxon>
        <taxon>Agaricomycotina</taxon>
        <taxon>Agaricomycetes</taxon>
        <taxon>Agaricomycetidae</taxon>
        <taxon>Agaricales</taxon>
        <taxon>Marasmiineae</taxon>
        <taxon>Omphalotaceae</taxon>
        <taxon>Lentinula</taxon>
    </lineage>
</organism>
<feature type="region of interest" description="Disordered" evidence="6">
    <location>
        <begin position="459"/>
        <end position="523"/>
    </location>
</feature>
<evidence type="ECO:0000256" key="3">
    <source>
        <dbReference type="ARBA" id="ARBA00022454"/>
    </source>
</evidence>
<sequence length="898" mass="100817">MRVVSTASHRFRHTHTLVTCLAICSLSNDLAHMQVQANRTEAKTISSAQSLAAVQTLLRAGLGCITFMRDLLPQDNFTESHFTTTDDSYMSQSQSSSNSTFSSPANEKKNINGFKIMTMSRGYTDEADRILNHLEFGIFDALQKQYLRSFIFAIYLDNNDPNNIVEAYTFNFQYHKLAGTDVVVPVMSLSDGLRRMSLLGTDPVAEAARRGATPTLRDVKRSVKALLKTLITSMTQMDVLPKRRYATFKVFYTDDTPSDYEPPHFKAGDYEKDKWFFATHDMEEVPDTWGVGKVNAGWHEVDVSVSSIATYLPSSTEHDNQTFSGTVNRPGALVPPSLTPAEEVALRAEEIKKQTLDAENRRIIWTAEEESKNTGVVDAKGHNFIRKPIGIKDDDGAIRGLNSMDTEEIFEERHYYGPSQVIPRGLKDIQGPADQMPTTDFPQTQLAHDSELEDGNYAEDWQTNNLPKPMRRQESTVSDAFSLSSSLAGDSVLYTPTPCPTSRRHNNEVIPESPSSISSLTPTETQLISRVASIEMGVSDDEVRRVATMGNRNSRDRGVDDIEDEEMLDLETQVVDAINPQLIDPRTVQSPDPIQSFDLNEVSSQDRSNELVSHSVPSTTPASSLAPMSPQIHVMDCDCGMKEEDECCACEGGCEKWYHIWCMGYHSTKDPRLPEKFACFNCRIRADPSWELIKVELYSTLIIKFRELASFRRAIKIAEKHSPLTAVKFAQAMGCENTQARQLIKRLETEGFMVEENTTTDEIGFVQSRAKTTKGKGKGKMKTRRGLQKQKFMFNRKSLRTQEYEDYFDPSLKVESRLLGIPQTRASLKARNAAMLPPPNSSQTEELFPQTQSAQSQTQDDPVETFTLKRAPEQNTEESPRRRKKVKISITGGVDLAE</sequence>
<comment type="caution">
    <text evidence="8">The sequence shown here is derived from an EMBL/GenBank/DDBJ whole genome shotgun (WGS) entry which is preliminary data.</text>
</comment>
<accession>A0ABQ8QPN9</accession>
<evidence type="ECO:0000313" key="8">
    <source>
        <dbReference type="EMBL" id="KAJ4000472.1"/>
    </source>
</evidence>
<dbReference type="SUPFAM" id="SSF57903">
    <property type="entry name" value="FYVE/PHD zinc finger"/>
    <property type="match status" value="1"/>
</dbReference>
<dbReference type="PROSITE" id="PS50815">
    <property type="entry name" value="HORMA"/>
    <property type="match status" value="1"/>
</dbReference>
<feature type="domain" description="HORMA" evidence="7">
    <location>
        <begin position="48"/>
        <end position="305"/>
    </location>
</feature>
<proteinExistence type="predicted"/>
<dbReference type="SUPFAM" id="SSF56019">
    <property type="entry name" value="The spindle assembly checkpoint protein mad2"/>
    <property type="match status" value="1"/>
</dbReference>
<dbReference type="EMBL" id="MU790521">
    <property type="protein sequence ID" value="KAJ4000472.1"/>
    <property type="molecule type" value="Genomic_DNA"/>
</dbReference>
<evidence type="ECO:0000256" key="4">
    <source>
        <dbReference type="ARBA" id="ARBA00023242"/>
    </source>
</evidence>
<keyword evidence="5" id="KW-0469">Meiosis</keyword>
<evidence type="ECO:0000259" key="7">
    <source>
        <dbReference type="PROSITE" id="PS50815"/>
    </source>
</evidence>
<keyword evidence="4" id="KW-0539">Nucleus</keyword>
<dbReference type="PANTHER" id="PTHR48225">
    <property type="entry name" value="HORMA DOMAIN-CONTAINING PROTEIN 1"/>
    <property type="match status" value="1"/>
</dbReference>
<feature type="compositionally biased region" description="Low complexity" evidence="6">
    <location>
        <begin position="510"/>
        <end position="523"/>
    </location>
</feature>
<reference evidence="8" key="1">
    <citation type="submission" date="2022-08" db="EMBL/GenBank/DDBJ databases">
        <authorList>
            <consortium name="DOE Joint Genome Institute"/>
            <person name="Min B."/>
            <person name="Riley R."/>
            <person name="Sierra-Patev S."/>
            <person name="Naranjo-Ortiz M."/>
            <person name="Looney B."/>
            <person name="Konkel Z."/>
            <person name="Slot J.C."/>
            <person name="Sakamoto Y."/>
            <person name="Steenwyk J.L."/>
            <person name="Rokas A."/>
            <person name="Carro J."/>
            <person name="Camarero S."/>
            <person name="Ferreira P."/>
            <person name="Molpeceres G."/>
            <person name="Ruiz-Duenas F.J."/>
            <person name="Serrano A."/>
            <person name="Henrissat B."/>
            <person name="Drula E."/>
            <person name="Hughes K.W."/>
            <person name="Mata J.L."/>
            <person name="Ishikawa N.K."/>
            <person name="Vargas-Isla R."/>
            <person name="Ushijima S."/>
            <person name="Smith C.A."/>
            <person name="Ahrendt S."/>
            <person name="Andreopoulos W."/>
            <person name="He G."/>
            <person name="Labutti K."/>
            <person name="Lipzen A."/>
            <person name="Ng V."/>
            <person name="Sandor L."/>
            <person name="Barry K."/>
            <person name="Martinez A.T."/>
            <person name="Xiao Y."/>
            <person name="Gibbons J.G."/>
            <person name="Terashima K."/>
            <person name="Hibbett D.S."/>
            <person name="Grigoriev I.V."/>
        </authorList>
    </citation>
    <scope>NUCLEOTIDE SEQUENCE</scope>
    <source>
        <strain evidence="8">TFB10827</strain>
    </source>
</reference>
<feature type="region of interest" description="Disordered" evidence="6">
    <location>
        <begin position="602"/>
        <end position="627"/>
    </location>
</feature>
<dbReference type="InterPro" id="IPR013083">
    <property type="entry name" value="Znf_RING/FYVE/PHD"/>
</dbReference>
<dbReference type="Proteomes" id="UP001163828">
    <property type="component" value="Unassembled WGS sequence"/>
</dbReference>
<feature type="compositionally biased region" description="Low complexity" evidence="6">
    <location>
        <begin position="849"/>
        <end position="860"/>
    </location>
</feature>
<evidence type="ECO:0000313" key="9">
    <source>
        <dbReference type="Proteomes" id="UP001163828"/>
    </source>
</evidence>
<dbReference type="Pfam" id="PF02301">
    <property type="entry name" value="HORMA"/>
    <property type="match status" value="1"/>
</dbReference>
<evidence type="ECO:0000256" key="2">
    <source>
        <dbReference type="ARBA" id="ARBA00004286"/>
    </source>
</evidence>
<dbReference type="InterPro" id="IPR003511">
    <property type="entry name" value="HORMA_dom"/>
</dbReference>
<evidence type="ECO:0000256" key="6">
    <source>
        <dbReference type="SAM" id="MobiDB-lite"/>
    </source>
</evidence>
<dbReference type="Gene3D" id="3.30.40.10">
    <property type="entry name" value="Zinc/RING finger domain, C3HC4 (zinc finger)"/>
    <property type="match status" value="1"/>
</dbReference>
<name>A0ABQ8QPN9_9AGAR</name>
<dbReference type="InterPro" id="IPR011011">
    <property type="entry name" value="Znf_FYVE_PHD"/>
</dbReference>
<feature type="compositionally biased region" description="Polar residues" evidence="6">
    <location>
        <begin position="602"/>
        <end position="623"/>
    </location>
</feature>
<comment type="subcellular location">
    <subcellularLocation>
        <location evidence="2">Chromosome</location>
    </subcellularLocation>
    <subcellularLocation>
        <location evidence="1">Nucleus</location>
    </subcellularLocation>
</comment>
<evidence type="ECO:0000256" key="1">
    <source>
        <dbReference type="ARBA" id="ARBA00004123"/>
    </source>
</evidence>
<feature type="region of interest" description="Disordered" evidence="6">
    <location>
        <begin position="834"/>
        <end position="898"/>
    </location>
</feature>
<dbReference type="InterPro" id="IPR051294">
    <property type="entry name" value="HORMA_MeioticProgression"/>
</dbReference>
<evidence type="ECO:0000256" key="5">
    <source>
        <dbReference type="ARBA" id="ARBA00023254"/>
    </source>
</evidence>
<keyword evidence="3" id="KW-0158">Chromosome</keyword>
<dbReference type="Gene3D" id="3.30.900.10">
    <property type="entry name" value="HORMA domain"/>
    <property type="match status" value="1"/>
</dbReference>
<feature type="compositionally biased region" description="Polar residues" evidence="6">
    <location>
        <begin position="475"/>
        <end position="488"/>
    </location>
</feature>